<reference evidence="2 3" key="1">
    <citation type="submission" date="2014-04" db="EMBL/GenBank/DDBJ databases">
        <authorList>
            <consortium name="DOE Joint Genome Institute"/>
            <person name="Kuo A."/>
            <person name="Girlanda M."/>
            <person name="Perotto S."/>
            <person name="Kohler A."/>
            <person name="Nagy L.G."/>
            <person name="Floudas D."/>
            <person name="Copeland A."/>
            <person name="Barry K.W."/>
            <person name="Cichocki N."/>
            <person name="Veneault-Fourrey C."/>
            <person name="LaButti K."/>
            <person name="Lindquist E.A."/>
            <person name="Lipzen A."/>
            <person name="Lundell T."/>
            <person name="Morin E."/>
            <person name="Murat C."/>
            <person name="Sun H."/>
            <person name="Tunlid A."/>
            <person name="Henrissat B."/>
            <person name="Grigoriev I.V."/>
            <person name="Hibbett D.S."/>
            <person name="Martin F."/>
            <person name="Nordberg H.P."/>
            <person name="Cantor M.N."/>
            <person name="Hua S.X."/>
        </authorList>
    </citation>
    <scope>NUCLEOTIDE SEQUENCE [LARGE SCALE GENOMIC DNA]</scope>
    <source>
        <strain evidence="2 3">MUT 4182</strain>
    </source>
</reference>
<dbReference type="Proteomes" id="UP000054248">
    <property type="component" value="Unassembled WGS sequence"/>
</dbReference>
<name>A0A0C3QJD6_9AGAM</name>
<sequence length="174" mass="19913">LCQECKRSLERDRLPWCALANNMWIGPVPFDLEVLTQPEQLLIALYFPTAFVYKLYPKTRRFDPQSLQMGYRGNVSTYRLDPSEIASFVGSKRLPHGPEVLASTIAVTFVGPRNRPERCMQGLFRVRRHRVLAALLWLKEHNPLYENVDIDEAALGQLPDGGVPESISLNVRYD</sequence>
<accession>A0A0C3QJD6</accession>
<feature type="non-terminal residue" evidence="2">
    <location>
        <position position="174"/>
    </location>
</feature>
<dbReference type="HOGENOM" id="CLU_090397_2_0_1"/>
<organism evidence="2 3">
    <name type="scientific">Tulasnella calospora MUT 4182</name>
    <dbReference type="NCBI Taxonomy" id="1051891"/>
    <lineage>
        <taxon>Eukaryota</taxon>
        <taxon>Fungi</taxon>
        <taxon>Dikarya</taxon>
        <taxon>Basidiomycota</taxon>
        <taxon>Agaricomycotina</taxon>
        <taxon>Agaricomycetes</taxon>
        <taxon>Cantharellales</taxon>
        <taxon>Tulasnellaceae</taxon>
        <taxon>Tulasnella</taxon>
    </lineage>
</organism>
<feature type="domain" description="DUF6570" evidence="1">
    <location>
        <begin position="11"/>
        <end position="155"/>
    </location>
</feature>
<dbReference type="OrthoDB" id="3257061at2759"/>
<proteinExistence type="predicted"/>
<dbReference type="AlphaFoldDB" id="A0A0C3QJD6"/>
<reference evidence="3" key="2">
    <citation type="submission" date="2015-01" db="EMBL/GenBank/DDBJ databases">
        <title>Evolutionary Origins and Diversification of the Mycorrhizal Mutualists.</title>
        <authorList>
            <consortium name="DOE Joint Genome Institute"/>
            <consortium name="Mycorrhizal Genomics Consortium"/>
            <person name="Kohler A."/>
            <person name="Kuo A."/>
            <person name="Nagy L.G."/>
            <person name="Floudas D."/>
            <person name="Copeland A."/>
            <person name="Barry K.W."/>
            <person name="Cichocki N."/>
            <person name="Veneault-Fourrey C."/>
            <person name="LaButti K."/>
            <person name="Lindquist E.A."/>
            <person name="Lipzen A."/>
            <person name="Lundell T."/>
            <person name="Morin E."/>
            <person name="Murat C."/>
            <person name="Riley R."/>
            <person name="Ohm R."/>
            <person name="Sun H."/>
            <person name="Tunlid A."/>
            <person name="Henrissat B."/>
            <person name="Grigoriev I.V."/>
            <person name="Hibbett D.S."/>
            <person name="Martin F."/>
        </authorList>
    </citation>
    <scope>NUCLEOTIDE SEQUENCE [LARGE SCALE GENOMIC DNA]</scope>
    <source>
        <strain evidence="3">MUT 4182</strain>
    </source>
</reference>
<dbReference type="EMBL" id="KN823012">
    <property type="protein sequence ID" value="KIO27201.1"/>
    <property type="molecule type" value="Genomic_DNA"/>
</dbReference>
<dbReference type="Pfam" id="PF20209">
    <property type="entry name" value="DUF6570"/>
    <property type="match status" value="1"/>
</dbReference>
<evidence type="ECO:0000259" key="1">
    <source>
        <dbReference type="Pfam" id="PF20209"/>
    </source>
</evidence>
<protein>
    <recommendedName>
        <fullName evidence="1">DUF6570 domain-containing protein</fullName>
    </recommendedName>
</protein>
<feature type="non-terminal residue" evidence="2">
    <location>
        <position position="1"/>
    </location>
</feature>
<keyword evidence="3" id="KW-1185">Reference proteome</keyword>
<dbReference type="InterPro" id="IPR046700">
    <property type="entry name" value="DUF6570"/>
</dbReference>
<evidence type="ECO:0000313" key="3">
    <source>
        <dbReference type="Proteomes" id="UP000054248"/>
    </source>
</evidence>
<gene>
    <name evidence="2" type="ORF">M407DRAFT_35682</name>
</gene>
<dbReference type="STRING" id="1051891.A0A0C3QJD6"/>
<evidence type="ECO:0000313" key="2">
    <source>
        <dbReference type="EMBL" id="KIO27201.1"/>
    </source>
</evidence>